<dbReference type="Pfam" id="PF00679">
    <property type="entry name" value="EFG_C"/>
    <property type="match status" value="1"/>
</dbReference>
<dbReference type="FunFam" id="3.30.70.870:FF:000003">
    <property type="entry name" value="GTP-binding protein TypA"/>
    <property type="match status" value="1"/>
</dbReference>
<dbReference type="PANTHER" id="PTHR42908:SF8">
    <property type="entry name" value="TR-TYPE G DOMAIN-CONTAINING PROTEIN"/>
    <property type="match status" value="1"/>
</dbReference>
<dbReference type="PANTHER" id="PTHR42908">
    <property type="entry name" value="TRANSLATION ELONGATION FACTOR-RELATED"/>
    <property type="match status" value="1"/>
</dbReference>
<dbReference type="GO" id="GO:0042254">
    <property type="term" value="P:ribosome biogenesis"/>
    <property type="evidence" value="ECO:0007669"/>
    <property type="project" value="UniProtKB-ARBA"/>
</dbReference>
<dbReference type="Pfam" id="PF03144">
    <property type="entry name" value="GTP_EFTU_D2"/>
    <property type="match status" value="1"/>
</dbReference>
<dbReference type="PRINTS" id="PR00315">
    <property type="entry name" value="ELONGATNFCT"/>
</dbReference>
<evidence type="ECO:0000256" key="2">
    <source>
        <dbReference type="ARBA" id="ARBA00023242"/>
    </source>
</evidence>
<dbReference type="PROSITE" id="PS51722">
    <property type="entry name" value="G_TR_2"/>
    <property type="match status" value="1"/>
</dbReference>
<dbReference type="InterPro" id="IPR005225">
    <property type="entry name" value="Small_GTP-bd"/>
</dbReference>
<dbReference type="InterPro" id="IPR035647">
    <property type="entry name" value="EFG_III/V"/>
</dbReference>
<dbReference type="InterPro" id="IPR047043">
    <property type="entry name" value="BipA_III"/>
</dbReference>
<dbReference type="AlphaFoldDB" id="A0A816WG79"/>
<dbReference type="EMBL" id="HG994356">
    <property type="protein sequence ID" value="CAF2135923.1"/>
    <property type="molecule type" value="Genomic_DNA"/>
</dbReference>
<dbReference type="InterPro" id="IPR048876">
    <property type="entry name" value="BipA_C"/>
</dbReference>
<accession>A0A816WG79</accession>
<evidence type="ECO:0000256" key="1">
    <source>
        <dbReference type="ARBA" id="ARBA00004123"/>
    </source>
</evidence>
<keyword evidence="2" id="KW-0539">Nucleus</keyword>
<dbReference type="PROSITE" id="PS00301">
    <property type="entry name" value="G_TR_1"/>
    <property type="match status" value="1"/>
</dbReference>
<sequence length="1137" mass="125920">MELSLSTSSASPAVLRSQASPLLHKQQVLGLTFASALKPGGALRFTPPRRPLHRPITCSVSPSTAEPSSEVKKKKTLVRRDDVRNIAIVAHVDHGKTTLVDSMLRQAKVFRDNQVMQERIMDSNDLERERGITILSKNTSITYKNTKVNIIDTPGHSDFGGEVERVLNMVDGVLLVVDSVEGPMPQTRFVLKKALEFGHAVVVVVNKIDRPSARPEFVVNSTFELFIELNATDEQCDFQAIYASGIKGKAGLAPDDLSEDLGPLFEAIIRCVPGPNIEKDGALQMLATNIEYDEHKGRIAIGRLHAGALRKGMDVRVCTSEDSCRFARVSELFVYEKFYRVPADTVEAGDICAVCGIDDIQIGETIADKVHGKPLPTIKVEEPTVKMSFSVNTSPFSGREGKYVTSRNLRDRLNRELERNLAMKVEDGETADTFIISGRGTLHITILIENMRREGYEFMVGPPKVINKRVNDKLLEPFEVATVEVPENHMGPVVELLGRRRGQMFDMQGVGSEGTLFLRYKIPTRGLLGLRNAILTASRGTAILNTVFDSYGPWAGDISTRDLGSLVAFEDGTSTSYALASSQERGQMFVGAGVDVYKGQIVGIHQRPGDLGLNICKKKAATNIRSNKDVTVVLDTPLTYSLDDCIEYIEEDELVEVTPLSIRMCKNPKMAKKGRQDIEEVPCSGSSRMELKRSHQWLTEESGSEVFSSKRQVVEIDGFSTPHMSLSAWESSLVPRQLTDCLFDPANAQHSAHLLGRNISPMVHGSSFDLDARRVRVNEVCEPGNIPESMVQFYGEGTSRSFGMGPSCDSTLPYRQTCSNIDKSFILPGSLAGGNFSYGKGDENVFSTFQPFEKGVENFALMSQSLQKADCSEMSLLVSSQGRADQNNDQVSREDSISKTISFGDYQRETTLGSPVHVINSYENFNHAPKDPLHMEAEENMSFEFRSPPYASPGVDTSLVPKIKDSKAAKKGSTNTFPSNVKSFLSTGVLDGVTVKYYSWSREKNLKGVIKGTGYLCGCGDCNLNKVLNAYEFEQHANCKTKHPNNHIYFENGKTIYGVVQELKNTPQEKLFDAIQNVTGSVINHKNFNTWKGNKYCIIDILIYYKTRYKKPILVGYPAEMMFLLSYVFSFISSCQP</sequence>
<dbReference type="InterPro" id="IPR006298">
    <property type="entry name" value="BipA"/>
</dbReference>
<dbReference type="FunFam" id="2.40.50.250:FF:000001">
    <property type="entry name" value="GTP-binding protein TypA"/>
    <property type="match status" value="1"/>
</dbReference>
<dbReference type="GO" id="GO:0005634">
    <property type="term" value="C:nucleus"/>
    <property type="evidence" value="ECO:0007669"/>
    <property type="project" value="UniProtKB-SubCell"/>
</dbReference>
<proteinExistence type="predicted"/>
<dbReference type="InterPro" id="IPR047042">
    <property type="entry name" value="BipA_II"/>
</dbReference>
<dbReference type="InterPro" id="IPR004161">
    <property type="entry name" value="EFTu-like_2"/>
</dbReference>
<dbReference type="CDD" id="cd16263">
    <property type="entry name" value="BipA_III"/>
    <property type="match status" value="1"/>
</dbReference>
<dbReference type="InterPro" id="IPR009000">
    <property type="entry name" value="Transl_B-barrel_sf"/>
</dbReference>
<dbReference type="SMART" id="SM00838">
    <property type="entry name" value="EFG_C"/>
    <property type="match status" value="1"/>
</dbReference>
<dbReference type="Pfam" id="PF21018">
    <property type="entry name" value="BipA_C"/>
    <property type="match status" value="1"/>
</dbReference>
<dbReference type="GO" id="GO:0005525">
    <property type="term" value="F:GTP binding"/>
    <property type="evidence" value="ECO:0007669"/>
    <property type="project" value="InterPro"/>
</dbReference>
<dbReference type="InterPro" id="IPR032308">
    <property type="entry name" value="TDBD"/>
</dbReference>
<dbReference type="Gene3D" id="3.30.70.870">
    <property type="entry name" value="Elongation Factor G (Translational Gtpase), domain 3"/>
    <property type="match status" value="1"/>
</dbReference>
<dbReference type="GO" id="GO:0009409">
    <property type="term" value="P:response to cold"/>
    <property type="evidence" value="ECO:0007669"/>
    <property type="project" value="UniProtKB-ARBA"/>
</dbReference>
<evidence type="ECO:0000313" key="4">
    <source>
        <dbReference type="EMBL" id="CAF2135923.1"/>
    </source>
</evidence>
<dbReference type="SUPFAM" id="SSF52540">
    <property type="entry name" value="P-loop containing nucleoside triphosphate hydrolases"/>
    <property type="match status" value="1"/>
</dbReference>
<feature type="domain" description="Tr-type G" evidence="3">
    <location>
        <begin position="81"/>
        <end position="276"/>
    </location>
</feature>
<dbReference type="Gene3D" id="3.30.70.240">
    <property type="match status" value="1"/>
</dbReference>
<dbReference type="InterPro" id="IPR035651">
    <property type="entry name" value="BipA_V"/>
</dbReference>
<dbReference type="InterPro" id="IPR047041">
    <property type="entry name" value="BipA_GTP-bd_dom"/>
</dbReference>
<dbReference type="NCBIfam" id="TIGR01394">
    <property type="entry name" value="TypA_BipA"/>
    <property type="match status" value="1"/>
</dbReference>
<reference evidence="4" key="1">
    <citation type="submission" date="2021-01" db="EMBL/GenBank/DDBJ databases">
        <authorList>
            <consortium name="Genoscope - CEA"/>
            <person name="William W."/>
        </authorList>
    </citation>
    <scope>NUCLEOTIDE SEQUENCE</scope>
</reference>
<dbReference type="Gene3D" id="2.40.50.250">
    <property type="entry name" value="bipa protein"/>
    <property type="match status" value="1"/>
</dbReference>
<dbReference type="Gene3D" id="2.40.30.10">
    <property type="entry name" value="Translation factors"/>
    <property type="match status" value="1"/>
</dbReference>
<evidence type="ECO:0000259" key="3">
    <source>
        <dbReference type="PROSITE" id="PS51722"/>
    </source>
</evidence>
<dbReference type="InterPro" id="IPR042116">
    <property type="entry name" value="TypA/BipA_C"/>
</dbReference>
<dbReference type="Pfam" id="PF00009">
    <property type="entry name" value="GTP_EFTU"/>
    <property type="match status" value="1"/>
</dbReference>
<dbReference type="InterPro" id="IPR027417">
    <property type="entry name" value="P-loop_NTPase"/>
</dbReference>
<protein>
    <submittedName>
        <fullName evidence="4">(rape) hypothetical protein</fullName>
    </submittedName>
</protein>
<dbReference type="GO" id="GO:0010467">
    <property type="term" value="P:gene expression"/>
    <property type="evidence" value="ECO:0007669"/>
    <property type="project" value="UniProtKB-ARBA"/>
</dbReference>
<dbReference type="FunFam" id="3.40.50.300:FF:000055">
    <property type="entry name" value="GTP-binding protein TypA"/>
    <property type="match status" value="1"/>
</dbReference>
<dbReference type="SUPFAM" id="SSF54980">
    <property type="entry name" value="EF-G C-terminal domain-like"/>
    <property type="match status" value="2"/>
</dbReference>
<dbReference type="Pfam" id="PF16135">
    <property type="entry name" value="TDBD"/>
    <property type="match status" value="1"/>
</dbReference>
<dbReference type="FunFam" id="2.40.30.10:FF:000016">
    <property type="entry name" value="GTP-binding protein TypA"/>
    <property type="match status" value="1"/>
</dbReference>
<dbReference type="Proteomes" id="UP001295469">
    <property type="component" value="Chromosome A02"/>
</dbReference>
<dbReference type="InterPro" id="IPR031157">
    <property type="entry name" value="G_TR_CS"/>
</dbReference>
<dbReference type="GO" id="GO:0005737">
    <property type="term" value="C:cytoplasm"/>
    <property type="evidence" value="ECO:0007669"/>
    <property type="project" value="UniProtKB-ARBA"/>
</dbReference>
<dbReference type="CDD" id="cd03691">
    <property type="entry name" value="BipA_TypA_II"/>
    <property type="match status" value="1"/>
</dbReference>
<dbReference type="SUPFAM" id="SSF50447">
    <property type="entry name" value="Translation proteins"/>
    <property type="match status" value="1"/>
</dbReference>
<gene>
    <name evidence="4" type="ORF">DARMORV10_A02P02090.1</name>
</gene>
<dbReference type="Gene3D" id="3.40.50.300">
    <property type="entry name" value="P-loop containing nucleotide triphosphate hydrolases"/>
    <property type="match status" value="1"/>
</dbReference>
<dbReference type="InterPro" id="IPR000795">
    <property type="entry name" value="T_Tr_GTP-bd_dom"/>
</dbReference>
<dbReference type="InterPro" id="IPR000640">
    <property type="entry name" value="EFG_V-like"/>
</dbReference>
<dbReference type="NCBIfam" id="TIGR00231">
    <property type="entry name" value="small_GTP"/>
    <property type="match status" value="1"/>
</dbReference>
<dbReference type="CDD" id="cd01891">
    <property type="entry name" value="TypA_BipA"/>
    <property type="match status" value="1"/>
</dbReference>
<dbReference type="GO" id="GO:0003924">
    <property type="term" value="F:GTPase activity"/>
    <property type="evidence" value="ECO:0007669"/>
    <property type="project" value="InterPro"/>
</dbReference>
<organism evidence="4">
    <name type="scientific">Brassica napus</name>
    <name type="common">Rape</name>
    <dbReference type="NCBI Taxonomy" id="3708"/>
    <lineage>
        <taxon>Eukaryota</taxon>
        <taxon>Viridiplantae</taxon>
        <taxon>Streptophyta</taxon>
        <taxon>Embryophyta</taxon>
        <taxon>Tracheophyta</taxon>
        <taxon>Spermatophyta</taxon>
        <taxon>Magnoliopsida</taxon>
        <taxon>eudicotyledons</taxon>
        <taxon>Gunneridae</taxon>
        <taxon>Pentapetalae</taxon>
        <taxon>rosids</taxon>
        <taxon>malvids</taxon>
        <taxon>Brassicales</taxon>
        <taxon>Brassicaceae</taxon>
        <taxon>Brassiceae</taxon>
        <taxon>Brassica</taxon>
    </lineage>
</organism>
<dbReference type="FunFam" id="3.30.70.240:FF:000002">
    <property type="entry name" value="GTP-binding protein TypA"/>
    <property type="match status" value="1"/>
</dbReference>
<name>A0A816WG79_BRANA</name>
<comment type="subcellular location">
    <subcellularLocation>
        <location evidence="1">Nucleus</location>
    </subcellularLocation>
</comment>
<dbReference type="CDD" id="cd03710">
    <property type="entry name" value="BipA_TypA_C"/>
    <property type="match status" value="1"/>
</dbReference>